<sequence>MKALDGDPGLLLRADRRCAELALDLDRLETALERASGHASAQWSGAGAMAFRDAVGGHRRTLGEVHRVVTQMAASTRTFAHELADAQLRARQLSEESAERAAIESRITLLRKRFRQQLEQLETDVTQLLLQAPVDDPRWTGPVLPPDSHPRWTGPVLPPDSHPRWTGPVRPPGGWTPDQSLNGQRWTGPVRPPGDLTWPQRSIKPLPVAADRGPRAAELPWTPPWPDGSGGGSPHTRVQPIGWSA</sequence>
<reference evidence="2" key="1">
    <citation type="journal article" date="2014" name="Int. J. Syst. Evol. Microbiol.">
        <title>Complete genome sequence of Corynebacterium casei LMG S-19264T (=DSM 44701T), isolated from a smear-ripened cheese.</title>
        <authorList>
            <consortium name="US DOE Joint Genome Institute (JGI-PGF)"/>
            <person name="Walter F."/>
            <person name="Albersmeier A."/>
            <person name="Kalinowski J."/>
            <person name="Ruckert C."/>
        </authorList>
    </citation>
    <scope>NUCLEOTIDE SEQUENCE</scope>
    <source>
        <strain evidence="2">CGMCC 1.15085</strain>
    </source>
</reference>
<dbReference type="RefSeq" id="WP_188838170.1">
    <property type="nucleotide sequence ID" value="NZ_BMHI01000005.1"/>
</dbReference>
<evidence type="ECO:0000313" key="3">
    <source>
        <dbReference type="Proteomes" id="UP000636793"/>
    </source>
</evidence>
<dbReference type="Proteomes" id="UP000636793">
    <property type="component" value="Unassembled WGS sequence"/>
</dbReference>
<gene>
    <name evidence="2" type="ORF">GCM10011492_33460</name>
</gene>
<dbReference type="EMBL" id="BMHI01000005">
    <property type="protein sequence ID" value="GGB39956.1"/>
    <property type="molecule type" value="Genomic_DNA"/>
</dbReference>
<keyword evidence="3" id="KW-1185">Reference proteome</keyword>
<dbReference type="SUPFAM" id="SSF140453">
    <property type="entry name" value="EsxAB dimer-like"/>
    <property type="match status" value="1"/>
</dbReference>
<proteinExistence type="predicted"/>
<dbReference type="AlphaFoldDB" id="A0A916WWR0"/>
<feature type="region of interest" description="Disordered" evidence="1">
    <location>
        <begin position="209"/>
        <end position="245"/>
    </location>
</feature>
<dbReference type="InterPro" id="IPR036689">
    <property type="entry name" value="ESAT-6-like_sf"/>
</dbReference>
<accession>A0A916WWR0</accession>
<dbReference type="Gene3D" id="1.20.1260.20">
    <property type="entry name" value="PPE superfamily"/>
    <property type="match status" value="1"/>
</dbReference>
<name>A0A916WWR0_9MICO</name>
<organism evidence="2 3">
    <name type="scientific">Flexivirga endophytica</name>
    <dbReference type="NCBI Taxonomy" id="1849103"/>
    <lineage>
        <taxon>Bacteria</taxon>
        <taxon>Bacillati</taxon>
        <taxon>Actinomycetota</taxon>
        <taxon>Actinomycetes</taxon>
        <taxon>Micrococcales</taxon>
        <taxon>Dermacoccaceae</taxon>
        <taxon>Flexivirga</taxon>
    </lineage>
</organism>
<evidence type="ECO:0000256" key="1">
    <source>
        <dbReference type="SAM" id="MobiDB-lite"/>
    </source>
</evidence>
<dbReference type="InterPro" id="IPR038332">
    <property type="entry name" value="PPE_sf"/>
</dbReference>
<protein>
    <submittedName>
        <fullName evidence="2">Uncharacterized protein</fullName>
    </submittedName>
</protein>
<reference evidence="2" key="2">
    <citation type="submission" date="2020-09" db="EMBL/GenBank/DDBJ databases">
        <authorList>
            <person name="Sun Q."/>
            <person name="Zhou Y."/>
        </authorList>
    </citation>
    <scope>NUCLEOTIDE SEQUENCE</scope>
    <source>
        <strain evidence="2">CGMCC 1.15085</strain>
    </source>
</reference>
<evidence type="ECO:0000313" key="2">
    <source>
        <dbReference type="EMBL" id="GGB39956.1"/>
    </source>
</evidence>
<comment type="caution">
    <text evidence="2">The sequence shown here is derived from an EMBL/GenBank/DDBJ whole genome shotgun (WGS) entry which is preliminary data.</text>
</comment>